<keyword evidence="9" id="KW-0998">Cell outer membrane</keyword>
<organism evidence="15 16">
    <name type="scientific">Pedobacter terrae</name>
    <dbReference type="NCBI Taxonomy" id="405671"/>
    <lineage>
        <taxon>Bacteria</taxon>
        <taxon>Pseudomonadati</taxon>
        <taxon>Bacteroidota</taxon>
        <taxon>Sphingobacteriia</taxon>
        <taxon>Sphingobacteriales</taxon>
        <taxon>Sphingobacteriaceae</taxon>
        <taxon>Pedobacter</taxon>
    </lineage>
</organism>
<name>A0A1G8B171_9SPHI</name>
<dbReference type="GO" id="GO:0008289">
    <property type="term" value="F:lipid binding"/>
    <property type="evidence" value="ECO:0007669"/>
    <property type="project" value="UniProtKB-KW"/>
</dbReference>
<evidence type="ECO:0000256" key="10">
    <source>
        <dbReference type="ARBA" id="ARBA00023288"/>
    </source>
</evidence>
<dbReference type="AlphaFoldDB" id="A0A1G8B171"/>
<evidence type="ECO:0000256" key="12">
    <source>
        <dbReference type="ARBA" id="ARBA00071217"/>
    </source>
</evidence>
<evidence type="ECO:0000256" key="1">
    <source>
        <dbReference type="ARBA" id="ARBA00004442"/>
    </source>
</evidence>
<dbReference type="InterPro" id="IPR012674">
    <property type="entry name" value="Calycin"/>
</dbReference>
<dbReference type="RefSeq" id="WP_090503179.1">
    <property type="nucleotide sequence ID" value="NZ_FNCH01000020.1"/>
</dbReference>
<dbReference type="PIRSF" id="PIRSF036893">
    <property type="entry name" value="Lipocalin_ApoD"/>
    <property type="match status" value="1"/>
</dbReference>
<comment type="similarity">
    <text evidence="3 13">Belongs to the calycin superfamily. Lipocalin family.</text>
</comment>
<dbReference type="InterPro" id="IPR000566">
    <property type="entry name" value="Lipocln_cytosolic_FA-bd_dom"/>
</dbReference>
<evidence type="ECO:0000256" key="5">
    <source>
        <dbReference type="ARBA" id="ARBA00022729"/>
    </source>
</evidence>
<comment type="function">
    <text evidence="11">Involved in the storage or transport of lipids necessary for membrane maintenance under stressful conditions. Displays a binding preference for lysophospholipids.</text>
</comment>
<evidence type="ECO:0000259" key="14">
    <source>
        <dbReference type="Pfam" id="PF08212"/>
    </source>
</evidence>
<dbReference type="InterPro" id="IPR002446">
    <property type="entry name" value="Lipocalin_bac"/>
</dbReference>
<protein>
    <recommendedName>
        <fullName evidence="12">Outer membrane lipoprotein Blc</fullName>
    </recommendedName>
</protein>
<evidence type="ECO:0000256" key="8">
    <source>
        <dbReference type="ARBA" id="ARBA00023139"/>
    </source>
</evidence>
<keyword evidence="6" id="KW-0446">Lipid-binding</keyword>
<evidence type="ECO:0000313" key="16">
    <source>
        <dbReference type="Proteomes" id="UP000199643"/>
    </source>
</evidence>
<evidence type="ECO:0000256" key="6">
    <source>
        <dbReference type="ARBA" id="ARBA00023121"/>
    </source>
</evidence>
<feature type="signal peptide" evidence="13">
    <location>
        <begin position="1"/>
        <end position="18"/>
    </location>
</feature>
<dbReference type="Gene3D" id="2.40.128.20">
    <property type="match status" value="1"/>
</dbReference>
<dbReference type="Pfam" id="PF08212">
    <property type="entry name" value="Lipocalin_2"/>
    <property type="match status" value="1"/>
</dbReference>
<evidence type="ECO:0000256" key="13">
    <source>
        <dbReference type="PIRNR" id="PIRNR036893"/>
    </source>
</evidence>
<dbReference type="PRINTS" id="PR01171">
    <property type="entry name" value="BCTLIPOCALIN"/>
</dbReference>
<dbReference type="GO" id="GO:0009279">
    <property type="term" value="C:cell outer membrane"/>
    <property type="evidence" value="ECO:0007669"/>
    <property type="project" value="UniProtKB-SubCell"/>
</dbReference>
<feature type="chain" id="PRO_5013435808" description="Outer membrane lipoprotein Blc" evidence="13">
    <location>
        <begin position="19"/>
        <end position="181"/>
    </location>
</feature>
<accession>A0A1G8B171</accession>
<keyword evidence="16" id="KW-1185">Reference proteome</keyword>
<keyword evidence="8" id="KW-0564">Palmitate</keyword>
<evidence type="ECO:0000256" key="4">
    <source>
        <dbReference type="ARBA" id="ARBA00011738"/>
    </source>
</evidence>
<comment type="subcellular location">
    <subcellularLocation>
        <location evidence="1">Cell outer membrane</location>
    </subcellularLocation>
    <subcellularLocation>
        <location evidence="2">Membrane</location>
        <topology evidence="2">Lipid-anchor</topology>
    </subcellularLocation>
</comment>
<dbReference type="FunFam" id="2.40.128.20:FF:000002">
    <property type="entry name" value="Outer membrane lipoprotein Blc"/>
    <property type="match status" value="1"/>
</dbReference>
<evidence type="ECO:0000313" key="15">
    <source>
        <dbReference type="EMBL" id="SDH26871.1"/>
    </source>
</evidence>
<dbReference type="EMBL" id="FNCH01000020">
    <property type="protein sequence ID" value="SDH26871.1"/>
    <property type="molecule type" value="Genomic_DNA"/>
</dbReference>
<evidence type="ECO:0000256" key="9">
    <source>
        <dbReference type="ARBA" id="ARBA00023237"/>
    </source>
</evidence>
<dbReference type="Proteomes" id="UP000199643">
    <property type="component" value="Unassembled WGS sequence"/>
</dbReference>
<dbReference type="PANTHER" id="PTHR10612:SF34">
    <property type="entry name" value="APOLIPOPROTEIN D"/>
    <property type="match status" value="1"/>
</dbReference>
<dbReference type="PANTHER" id="PTHR10612">
    <property type="entry name" value="APOLIPOPROTEIN D"/>
    <property type="match status" value="1"/>
</dbReference>
<dbReference type="SUPFAM" id="SSF50814">
    <property type="entry name" value="Lipocalins"/>
    <property type="match status" value="1"/>
</dbReference>
<gene>
    <name evidence="15" type="ORF">SAMN05421827_12087</name>
</gene>
<dbReference type="InterPro" id="IPR022272">
    <property type="entry name" value="Lipocalin_CS"/>
</dbReference>
<sequence length="181" mass="20683">MKKIYRNTLLLATLAVVAATYTSCKVSIPNGATAVKPFNQDKYLGTWYEIARMDFKFEKNLKNVTATYSKNDDGSIRVDNKGYDMVKNKWKQSIGKAKFVKGNDEARLKVSFFGPFYAGYNVIELDDDYQYALIAGNNLDYLWILSRTKHIPDAVKANYLKKASDLGYQTKDLVWTIQDNE</sequence>
<keyword evidence="7" id="KW-0472">Membrane</keyword>
<dbReference type="OrthoDB" id="594739at2"/>
<evidence type="ECO:0000256" key="3">
    <source>
        <dbReference type="ARBA" id="ARBA00006889"/>
    </source>
</evidence>
<evidence type="ECO:0000256" key="11">
    <source>
        <dbReference type="ARBA" id="ARBA00057024"/>
    </source>
</evidence>
<evidence type="ECO:0000256" key="2">
    <source>
        <dbReference type="ARBA" id="ARBA00004635"/>
    </source>
</evidence>
<proteinExistence type="inferred from homology"/>
<dbReference type="InterPro" id="IPR022271">
    <property type="entry name" value="Lipocalin_ApoD"/>
</dbReference>
<keyword evidence="5 13" id="KW-0732">Signal</keyword>
<feature type="domain" description="Lipocalin/cytosolic fatty-acid binding" evidence="14">
    <location>
        <begin position="41"/>
        <end position="177"/>
    </location>
</feature>
<dbReference type="InterPro" id="IPR047202">
    <property type="entry name" value="Lipocalin_Blc-like_dom"/>
</dbReference>
<dbReference type="CDD" id="cd19438">
    <property type="entry name" value="lipocalin_Blc-like"/>
    <property type="match status" value="1"/>
</dbReference>
<dbReference type="PROSITE" id="PS00213">
    <property type="entry name" value="LIPOCALIN"/>
    <property type="match status" value="1"/>
</dbReference>
<comment type="subunit">
    <text evidence="4">Homodimer.</text>
</comment>
<reference evidence="16" key="1">
    <citation type="submission" date="2016-10" db="EMBL/GenBank/DDBJ databases">
        <authorList>
            <person name="Varghese N."/>
            <person name="Submissions S."/>
        </authorList>
    </citation>
    <scope>NUCLEOTIDE SEQUENCE [LARGE SCALE GENOMIC DNA]</scope>
    <source>
        <strain evidence="16">DSM 17933</strain>
    </source>
</reference>
<keyword evidence="10 15" id="KW-0449">Lipoprotein</keyword>
<evidence type="ECO:0000256" key="7">
    <source>
        <dbReference type="ARBA" id="ARBA00023136"/>
    </source>
</evidence>
<dbReference type="GO" id="GO:0006950">
    <property type="term" value="P:response to stress"/>
    <property type="evidence" value="ECO:0007669"/>
    <property type="project" value="UniProtKB-ARBA"/>
</dbReference>